<dbReference type="Proteomes" id="UP000580474">
    <property type="component" value="Unassembled WGS sequence"/>
</dbReference>
<dbReference type="InterPro" id="IPR005212">
    <property type="entry name" value="EvaA-like"/>
</dbReference>
<feature type="binding site" description="from pocket B" evidence="1">
    <location>
        <position position="299"/>
    </location>
    <ligand>
        <name>dTDP-4-dehydro-6-deoxy-alpha-D-glucose</name>
        <dbReference type="ChEBI" id="CHEBI:57649"/>
        <label>2</label>
    </ligand>
</feature>
<feature type="binding site" description="from pocket A" evidence="1">
    <location>
        <position position="64"/>
    </location>
    <ligand>
        <name>dTDP-4-dehydro-6-deoxy-alpha-D-glucose</name>
        <dbReference type="ChEBI" id="CHEBI:57649"/>
        <label>1</label>
    </ligand>
</feature>
<feature type="binding site" description="from pocket B" evidence="1">
    <location>
        <position position="362"/>
    </location>
    <ligand>
        <name>dTDP-4-dehydro-6-deoxy-alpha-D-glucose</name>
        <dbReference type="ChEBI" id="CHEBI:57649"/>
        <label>2</label>
    </ligand>
</feature>
<dbReference type="EMBL" id="JACHIV010000001">
    <property type="protein sequence ID" value="MBB5070950.1"/>
    <property type="molecule type" value="Genomic_DNA"/>
</dbReference>
<evidence type="ECO:0000256" key="1">
    <source>
        <dbReference type="PIRSR" id="PIRSR605212-50"/>
    </source>
</evidence>
<dbReference type="Gene3D" id="3.90.79.40">
    <property type="entry name" value="EvaA sugar 2,3-dehydratase subunit"/>
    <property type="match status" value="2"/>
</dbReference>
<feature type="domain" description="dTDP-4-dehydro-6-deoxy-alpha-D-glucopyranose 2,3-dehydratase" evidence="2">
    <location>
        <begin position="36"/>
        <end position="238"/>
    </location>
</feature>
<keyword evidence="4" id="KW-1185">Reference proteome</keyword>
<feature type="binding site" description="from pocket A" evidence="1">
    <location>
        <begin position="416"/>
        <end position="419"/>
    </location>
    <ligand>
        <name>dTDP-4-dehydro-6-deoxy-alpha-D-glucose</name>
        <dbReference type="ChEBI" id="CHEBI:57649"/>
        <label>1</label>
    </ligand>
</feature>
<proteinExistence type="predicted"/>
<keyword evidence="3" id="KW-0456">Lyase</keyword>
<dbReference type="RefSeq" id="WP_184480913.1">
    <property type="nucleotide sequence ID" value="NZ_JACHIV010000001.1"/>
</dbReference>
<dbReference type="Pfam" id="PF03559">
    <property type="entry name" value="Hexose_dehydrat"/>
    <property type="match status" value="2"/>
</dbReference>
<reference evidence="3 4" key="1">
    <citation type="submission" date="2020-08" db="EMBL/GenBank/DDBJ databases">
        <title>Sequencing the genomes of 1000 actinobacteria strains.</title>
        <authorList>
            <person name="Klenk H.-P."/>
        </authorList>
    </citation>
    <scope>NUCLEOTIDE SEQUENCE [LARGE SCALE GENOMIC DNA]</scope>
    <source>
        <strain evidence="3 4">DSM 45582</strain>
    </source>
</reference>
<feature type="binding site" description="from pocket B" evidence="1">
    <location>
        <begin position="383"/>
        <end position="384"/>
    </location>
    <ligand>
        <name>dTDP-4-dehydro-6-deoxy-alpha-D-glucose</name>
        <dbReference type="ChEBI" id="CHEBI:57649"/>
        <label>2</label>
    </ligand>
</feature>
<feature type="domain" description="dTDP-4-dehydro-6-deoxy-alpha-D-glucopyranose 2,3-dehydratase" evidence="2">
    <location>
        <begin position="270"/>
        <end position="473"/>
    </location>
</feature>
<name>A0A840NGC2_9PSEU</name>
<dbReference type="GO" id="GO:0016829">
    <property type="term" value="F:lyase activity"/>
    <property type="evidence" value="ECO:0007669"/>
    <property type="project" value="UniProtKB-KW"/>
</dbReference>
<organism evidence="3 4">
    <name type="scientific">Saccharopolyspora gloriosae</name>
    <dbReference type="NCBI Taxonomy" id="455344"/>
    <lineage>
        <taxon>Bacteria</taxon>
        <taxon>Bacillati</taxon>
        <taxon>Actinomycetota</taxon>
        <taxon>Actinomycetes</taxon>
        <taxon>Pseudonocardiales</taxon>
        <taxon>Pseudonocardiaceae</taxon>
        <taxon>Saccharopolyspora</taxon>
    </lineage>
</organism>
<comment type="caution">
    <text evidence="3">The sequence shown here is derived from an EMBL/GenBank/DDBJ whole genome shotgun (WGS) entry which is preliminary data.</text>
</comment>
<dbReference type="AlphaFoldDB" id="A0A840NGC2"/>
<accession>A0A840NGC2</accession>
<gene>
    <name evidence="3" type="ORF">BJ969_004038</name>
</gene>
<evidence type="ECO:0000259" key="2">
    <source>
        <dbReference type="Pfam" id="PF03559"/>
    </source>
</evidence>
<feature type="binding site" description="from pocket B" evidence="1">
    <location>
        <position position="185"/>
    </location>
    <ligand>
        <name>dTDP-4-dehydro-6-deoxy-alpha-D-glucose</name>
        <dbReference type="ChEBI" id="CHEBI:57649"/>
        <label>2</label>
    </ligand>
</feature>
<dbReference type="InterPro" id="IPR038153">
    <property type="entry name" value="EvaA-like_sf"/>
</dbReference>
<evidence type="ECO:0000313" key="4">
    <source>
        <dbReference type="Proteomes" id="UP000580474"/>
    </source>
</evidence>
<evidence type="ECO:0000313" key="3">
    <source>
        <dbReference type="EMBL" id="MBB5070950.1"/>
    </source>
</evidence>
<sequence length="477" mass="53902">MARPAGTGLLRKPDTTLPHRLERSARTEQGALHPTEDLLAWIEERNAAQLHDVRRIPFAELDKWRFDDATGDLGHASGKFFSIQGLRVHSDYGPVRTWTQPIINQPEIGILGILVREIDGVLHCLMQAKTEPGNVNGVQLSPTVQATRSNYTRVHEGNPVPYLEHFRDADAQHVLSDVLQSEQGSWFFRKRNRNMIVEVHGPVAEHEDFRWVTLGQLHRLLAVDNLVNMDSRTVLSCMPGGFEGAAEEPTGVSESLERSRDPLSGTLHTTAEVRSWITAQQSEHVVRTDLIPLNAVRRWRRGTHDIHHELGTFFNVVAVDVRSNSREVGGWTQPLLRPYGTGMVAVLVKRVDGVLHALMNARVEPGYLDVVELAPTVQCTPENYAGLGVEYRPPFLDLVLDRHPEQVLFDTELSEEGGRFHEARNRYQIIEVDADFPDADLPDYRWLTLHQLTELLKHSHYVNVQARSLIACLRGLR</sequence>
<feature type="binding site" description="from pocket A" evidence="1">
    <location>
        <position position="230"/>
    </location>
    <ligand>
        <name>dTDP-4-dehydro-6-deoxy-alpha-D-glucose</name>
        <dbReference type="ChEBI" id="CHEBI:57649"/>
        <label>1</label>
    </ligand>
</feature>
<feature type="binding site" description="from pocket A" evidence="1">
    <location>
        <begin position="147"/>
        <end position="151"/>
    </location>
    <ligand>
        <name>dTDP-4-dehydro-6-deoxy-alpha-D-glucose</name>
        <dbReference type="ChEBI" id="CHEBI:57649"/>
        <label>1</label>
    </ligand>
</feature>
<protein>
    <submittedName>
        <fullName evidence="3">Oxidase EvaA</fullName>
        <ecNumber evidence="3">4.2.1.159</ecNumber>
    </submittedName>
</protein>
<dbReference type="EC" id="4.2.1.159" evidence="3"/>
<feature type="binding site" description="from pocket B" evidence="1">
    <location>
        <begin position="378"/>
        <end position="380"/>
    </location>
    <ligand>
        <name>dTDP-4-dehydro-6-deoxy-alpha-D-glucose</name>
        <dbReference type="ChEBI" id="CHEBI:57649"/>
        <label>2</label>
    </ligand>
</feature>